<name>A0ABW2Q7A7_9MICO</name>
<organism evidence="5 6">
    <name type="scientific">Georgenia alba</name>
    <dbReference type="NCBI Taxonomy" id="2233858"/>
    <lineage>
        <taxon>Bacteria</taxon>
        <taxon>Bacillati</taxon>
        <taxon>Actinomycetota</taxon>
        <taxon>Actinomycetes</taxon>
        <taxon>Micrococcales</taxon>
        <taxon>Bogoriellaceae</taxon>
        <taxon>Georgenia</taxon>
    </lineage>
</organism>
<keyword evidence="2" id="KW-0238">DNA-binding</keyword>
<dbReference type="InterPro" id="IPR016032">
    <property type="entry name" value="Sig_transdc_resp-reg_C-effctor"/>
</dbReference>
<dbReference type="PRINTS" id="PR00038">
    <property type="entry name" value="HTHLUXR"/>
</dbReference>
<dbReference type="EMBL" id="JBHTCQ010000001">
    <property type="protein sequence ID" value="MFC7405016.1"/>
    <property type="molecule type" value="Genomic_DNA"/>
</dbReference>
<proteinExistence type="predicted"/>
<evidence type="ECO:0000313" key="6">
    <source>
        <dbReference type="Proteomes" id="UP001596455"/>
    </source>
</evidence>
<dbReference type="PROSITE" id="PS50043">
    <property type="entry name" value="HTH_LUXR_2"/>
    <property type="match status" value="1"/>
</dbReference>
<dbReference type="InterPro" id="IPR000792">
    <property type="entry name" value="Tscrpt_reg_LuxR_C"/>
</dbReference>
<dbReference type="SUPFAM" id="SSF46894">
    <property type="entry name" value="C-terminal effector domain of the bipartite response regulators"/>
    <property type="match status" value="1"/>
</dbReference>
<feature type="domain" description="HTH luxR-type" evidence="4">
    <location>
        <begin position="801"/>
        <end position="865"/>
    </location>
</feature>
<evidence type="ECO:0000256" key="3">
    <source>
        <dbReference type="ARBA" id="ARBA00023163"/>
    </source>
</evidence>
<keyword evidence="6" id="KW-1185">Reference proteome</keyword>
<comment type="caution">
    <text evidence="5">The sequence shown here is derived from an EMBL/GenBank/DDBJ whole genome shotgun (WGS) entry which is preliminary data.</text>
</comment>
<dbReference type="PANTHER" id="PTHR44688:SF16">
    <property type="entry name" value="DNA-BINDING TRANSCRIPTIONAL ACTIVATOR DEVR_DOSR"/>
    <property type="match status" value="1"/>
</dbReference>
<dbReference type="SUPFAM" id="SSF52540">
    <property type="entry name" value="P-loop containing nucleoside triphosphate hydrolases"/>
    <property type="match status" value="1"/>
</dbReference>
<sequence length="865" mass="91154">MTAHDELREEALSYLRAGTSVSLRGLPGSGRSSILRAAAQELAATGWTLVELEGVPGLADRPLEALAVADLVTPNANRPRGAVASAVDALRRTLGTGRAVVVVDDSDALDAASIGAVAAAIGSRRVPLLSAASTARRPAELTLPALIRPGVRLVVPPLAYEDTQEIMQGICGGPVHTSAVAVVQARAGGLPGLVHAITDNAHRHGMLTRRGGVWVTAGEVWTAHLARAVEPFLQGLSLPALDGLIKLAHVGAVDVGVARRLVPWEHLEELDDRGLLSFVTTAGNVVVGVYPPLLADHLRRERMGARRLRLLGEISEQLDGEGAAFAPGPLSVADDERTLAARRPRAPEDEDTESRVVADAVLNRLVHDRRSAQVLVRRAEWEQHPDAATAVAFAVTLMVRGDGGEELERVLATAVPAEDQRGRALLAVWRAVHLAYGRGDPAAAVAHLAETAPDVGPWARLVGVVRDRLTLYLTGVTDRGEDVTGDGARALDPLVADEEHLLRAERALAAGRATDALEELELLGGGDPDTEEQASVARGIALVLAGDLEGALAWSGGRYDAGRSRFDANLIIGHGYVVALAHLFRGDDDALREHLGPLLSVGTTPLLYSQHQLGTLVLATRLAARGGRPLTARSLSDQAAEMGLPYGPFPLMAAAQGAAHADLAEGAGADGVADRLWELADRLRERGYLAGAVVAGTRAVELVPDPARSRVLSELAASTDAALLTWLARYAAELSDGDASSRLTAGADLVEAGLTGFGLTLQVQAVRALEQTDPERAAEEGRRLRLVAERLGGSYRALVEPVMPRPVLTAREREVAELAGQGLANGEIARRLVVSVRTVENHLHRAFQKLGVTGRGDLAEALTHD</sequence>
<dbReference type="PROSITE" id="PS00622">
    <property type="entry name" value="HTH_LUXR_1"/>
    <property type="match status" value="1"/>
</dbReference>
<accession>A0ABW2Q7A7</accession>
<dbReference type="SMART" id="SM00421">
    <property type="entry name" value="HTH_LUXR"/>
    <property type="match status" value="1"/>
</dbReference>
<evidence type="ECO:0000256" key="1">
    <source>
        <dbReference type="ARBA" id="ARBA00023015"/>
    </source>
</evidence>
<dbReference type="Proteomes" id="UP001596455">
    <property type="component" value="Unassembled WGS sequence"/>
</dbReference>
<gene>
    <name evidence="5" type="ORF">ACFQQL_07830</name>
</gene>
<dbReference type="InterPro" id="IPR036388">
    <property type="entry name" value="WH-like_DNA-bd_sf"/>
</dbReference>
<dbReference type="CDD" id="cd06170">
    <property type="entry name" value="LuxR_C_like"/>
    <property type="match status" value="1"/>
</dbReference>
<dbReference type="Pfam" id="PF00196">
    <property type="entry name" value="GerE"/>
    <property type="match status" value="1"/>
</dbReference>
<dbReference type="PANTHER" id="PTHR44688">
    <property type="entry name" value="DNA-BINDING TRANSCRIPTIONAL ACTIVATOR DEVR_DOSR"/>
    <property type="match status" value="1"/>
</dbReference>
<keyword evidence="3" id="KW-0804">Transcription</keyword>
<evidence type="ECO:0000256" key="2">
    <source>
        <dbReference type="ARBA" id="ARBA00023125"/>
    </source>
</evidence>
<reference evidence="6" key="1">
    <citation type="journal article" date="2019" name="Int. J. Syst. Evol. Microbiol.">
        <title>The Global Catalogue of Microorganisms (GCM) 10K type strain sequencing project: providing services to taxonomists for standard genome sequencing and annotation.</title>
        <authorList>
            <consortium name="The Broad Institute Genomics Platform"/>
            <consortium name="The Broad Institute Genome Sequencing Center for Infectious Disease"/>
            <person name="Wu L."/>
            <person name="Ma J."/>
        </authorList>
    </citation>
    <scope>NUCLEOTIDE SEQUENCE [LARGE SCALE GENOMIC DNA]</scope>
    <source>
        <strain evidence="6">JCM 1490</strain>
    </source>
</reference>
<protein>
    <submittedName>
        <fullName evidence="5">LuxR C-terminal-related transcriptional regulator</fullName>
    </submittedName>
</protein>
<keyword evidence="1" id="KW-0805">Transcription regulation</keyword>
<dbReference type="InterPro" id="IPR027417">
    <property type="entry name" value="P-loop_NTPase"/>
</dbReference>
<evidence type="ECO:0000259" key="4">
    <source>
        <dbReference type="PROSITE" id="PS50043"/>
    </source>
</evidence>
<evidence type="ECO:0000313" key="5">
    <source>
        <dbReference type="EMBL" id="MFC7405016.1"/>
    </source>
</evidence>
<dbReference type="Gene3D" id="1.10.10.10">
    <property type="entry name" value="Winged helix-like DNA-binding domain superfamily/Winged helix DNA-binding domain"/>
    <property type="match status" value="1"/>
</dbReference>
<dbReference type="RefSeq" id="WP_382392955.1">
    <property type="nucleotide sequence ID" value="NZ_JBHTCQ010000001.1"/>
</dbReference>